<gene>
    <name evidence="3" type="ORF">GB864_12535</name>
</gene>
<proteinExistence type="predicted"/>
<accession>A0A6I4P4T9</accession>
<dbReference type="Pfam" id="PF00144">
    <property type="entry name" value="Beta-lactamase"/>
    <property type="match status" value="1"/>
</dbReference>
<dbReference type="PANTHER" id="PTHR43319:SF3">
    <property type="entry name" value="BETA-LACTAMASE-RELATED DOMAIN-CONTAINING PROTEIN"/>
    <property type="match status" value="1"/>
</dbReference>
<evidence type="ECO:0000313" key="3">
    <source>
        <dbReference type="EMBL" id="MWB99369.1"/>
    </source>
</evidence>
<organism evidence="3 4">
    <name type="scientific">Agromyces seonyuensis</name>
    <dbReference type="NCBI Taxonomy" id="2662446"/>
    <lineage>
        <taxon>Bacteria</taxon>
        <taxon>Bacillati</taxon>
        <taxon>Actinomycetota</taxon>
        <taxon>Actinomycetes</taxon>
        <taxon>Micrococcales</taxon>
        <taxon>Microbacteriaceae</taxon>
        <taxon>Agromyces</taxon>
    </lineage>
</organism>
<feature type="domain" description="Beta-lactamase-related" evidence="2">
    <location>
        <begin position="35"/>
        <end position="375"/>
    </location>
</feature>
<protein>
    <submittedName>
        <fullName evidence="3">Serine hydrolase</fullName>
    </submittedName>
</protein>
<dbReference type="Proteomes" id="UP000438182">
    <property type="component" value="Unassembled WGS sequence"/>
</dbReference>
<evidence type="ECO:0000313" key="4">
    <source>
        <dbReference type="Proteomes" id="UP000438182"/>
    </source>
</evidence>
<dbReference type="EMBL" id="WSTA01000057">
    <property type="protein sequence ID" value="MWB99369.1"/>
    <property type="molecule type" value="Genomic_DNA"/>
</dbReference>
<name>A0A6I4P4T9_9MICO</name>
<keyword evidence="3" id="KW-0378">Hydrolase</keyword>
<dbReference type="InterPro" id="IPR052907">
    <property type="entry name" value="Beta-lactamase/esterase"/>
</dbReference>
<dbReference type="InterPro" id="IPR012338">
    <property type="entry name" value="Beta-lactam/transpept-like"/>
</dbReference>
<dbReference type="GO" id="GO:0016787">
    <property type="term" value="F:hydrolase activity"/>
    <property type="evidence" value="ECO:0007669"/>
    <property type="project" value="UniProtKB-KW"/>
</dbReference>
<dbReference type="RefSeq" id="WP_160425562.1">
    <property type="nucleotide sequence ID" value="NZ_WSTA01000057.1"/>
</dbReference>
<evidence type="ECO:0000256" key="1">
    <source>
        <dbReference type="SAM" id="MobiDB-lite"/>
    </source>
</evidence>
<dbReference type="PANTHER" id="PTHR43319">
    <property type="entry name" value="BETA-LACTAMASE-RELATED"/>
    <property type="match status" value="1"/>
</dbReference>
<feature type="compositionally biased region" description="Polar residues" evidence="1">
    <location>
        <begin position="1"/>
        <end position="10"/>
    </location>
</feature>
<reference evidence="3 4" key="1">
    <citation type="submission" date="2019-12" db="EMBL/GenBank/DDBJ databases">
        <authorList>
            <person name="Kim Y.S."/>
        </authorList>
    </citation>
    <scope>NUCLEOTIDE SEQUENCE [LARGE SCALE GENOMIC DNA]</scope>
    <source>
        <strain evidence="3 4">MMS17-SY077</strain>
    </source>
</reference>
<dbReference type="SUPFAM" id="SSF56601">
    <property type="entry name" value="beta-lactamase/transpeptidase-like"/>
    <property type="match status" value="1"/>
</dbReference>
<dbReference type="Gene3D" id="3.40.710.10">
    <property type="entry name" value="DD-peptidase/beta-lactamase superfamily"/>
    <property type="match status" value="1"/>
</dbReference>
<comment type="caution">
    <text evidence="3">The sequence shown here is derived from an EMBL/GenBank/DDBJ whole genome shotgun (WGS) entry which is preliminary data.</text>
</comment>
<dbReference type="InterPro" id="IPR001466">
    <property type="entry name" value="Beta-lactam-related"/>
</dbReference>
<sequence>MTSTDPTTVRSDAPAAADVSVHGTADPRFDALREEFARRLANGDELGASIAVRLDGEPVVDLWGGSADPERTRPWEADTLTNVWSISKTVSALAALVLVDRGELDLDAPVARYWPEFGAAGKSEVTVRQLLSHRSGVSGWAQPIDAAALFDVEAAEARLAAQEPWWPAGTASGYCLLGYGHLVDALVRRVDGRDLGAFVADELAGPLGADFHLGLPESEDARVSDVIPPVGTLDLAAIPPESVAFRTLTGPVLPAELTWTRAWRAAGFGGAGGQSNARAVALLAELVACGGEAGGVRLLSPGTVDEILASTSDGVDLVLGLPLRFGIGFATPHPITNPGLPEGRLAYWGGWGGSLIVADPDRRLAVGYVMNRMSPGIIGSERSDAYTRAIFAALD</sequence>
<evidence type="ECO:0000259" key="2">
    <source>
        <dbReference type="Pfam" id="PF00144"/>
    </source>
</evidence>
<keyword evidence="4" id="KW-1185">Reference proteome</keyword>
<dbReference type="AlphaFoldDB" id="A0A6I4P4T9"/>
<feature type="region of interest" description="Disordered" evidence="1">
    <location>
        <begin position="1"/>
        <end position="20"/>
    </location>
</feature>